<keyword evidence="3" id="KW-0808">Transferase</keyword>
<reference evidence="3" key="1">
    <citation type="submission" date="2017-09" db="EMBL/GenBank/DDBJ databases">
        <authorList>
            <person name="Ehlers B."/>
            <person name="Leendertz F.H."/>
        </authorList>
    </citation>
    <scope>NUCLEOTIDE SEQUENCE</scope>
    <source>
        <strain evidence="3">MAVP-26</strain>
    </source>
</reference>
<dbReference type="PANTHER" id="PTHR12526">
    <property type="entry name" value="GLYCOSYLTRANSFERASE"/>
    <property type="match status" value="1"/>
</dbReference>
<protein>
    <submittedName>
        <fullName evidence="3">Glycosyltransferase</fullName>
    </submittedName>
</protein>
<gene>
    <name evidence="3" type="ORF">YA91_06850</name>
</gene>
<dbReference type="Pfam" id="PF00534">
    <property type="entry name" value="Glycos_transf_1"/>
    <property type="match status" value="1"/>
</dbReference>
<dbReference type="EMBL" id="CP023247">
    <property type="protein sequence ID" value="ASZ50292.1"/>
    <property type="molecule type" value="Genomic_DNA"/>
</dbReference>
<proteinExistence type="predicted"/>
<dbReference type="InterPro" id="IPR028098">
    <property type="entry name" value="Glyco_trans_4-like_N"/>
</dbReference>
<dbReference type="InterPro" id="IPR001296">
    <property type="entry name" value="Glyco_trans_1"/>
</dbReference>
<evidence type="ECO:0000259" key="1">
    <source>
        <dbReference type="Pfam" id="PF00534"/>
    </source>
</evidence>
<dbReference type="Gene3D" id="3.40.50.2000">
    <property type="entry name" value="Glycogen Phosphorylase B"/>
    <property type="match status" value="2"/>
</dbReference>
<dbReference type="CDD" id="cd03811">
    <property type="entry name" value="GT4_GT28_WabH-like"/>
    <property type="match status" value="1"/>
</dbReference>
<dbReference type="GO" id="GO:0016757">
    <property type="term" value="F:glycosyltransferase activity"/>
    <property type="evidence" value="ECO:0007669"/>
    <property type="project" value="InterPro"/>
</dbReference>
<dbReference type="GO" id="GO:1901135">
    <property type="term" value="P:carbohydrate derivative metabolic process"/>
    <property type="evidence" value="ECO:0007669"/>
    <property type="project" value="UniProtKB-ARBA"/>
</dbReference>
<dbReference type="SUPFAM" id="SSF53756">
    <property type="entry name" value="UDP-Glycosyltransferase/glycogen phosphorylase"/>
    <property type="match status" value="1"/>
</dbReference>
<dbReference type="AlphaFoldDB" id="A0A249W0P4"/>
<sequence>MMKTKILHIINDLSQNGGAQKFLVDLVLEHNPEYEIKILVLCAENDYLEQLSARGIQCFNWQTLSLSEKWSLLRWPDLVHGHLYPSIYLALLAIGKKRIQTEHCSYNRRRDYPLFKFIEYVLYWGHHYTVSISEKVQEELVKFMPRYQHKYRVVHNGVDLNRFPMTAKQAHDLSEKATINIGMVGRLHEHKDHETLIHAIAKLPECYHLHLAGDGDRKASLQRLAQSLNVSPRVHFHGVVSDIPLFLSDMDIYVQSSHVEGFGLAAVEAMAAGLPVLSSDVPGLDEVTGSSEYLFEVGDSNLLAQKVAELCEDAALYNSASHYSVNRAKLYTIDKFREGYYGIYQQLCTDK</sequence>
<dbReference type="PANTHER" id="PTHR12526:SF630">
    <property type="entry name" value="GLYCOSYLTRANSFERASE"/>
    <property type="match status" value="1"/>
</dbReference>
<feature type="domain" description="Glycosyl transferase family 1" evidence="1">
    <location>
        <begin position="179"/>
        <end position="323"/>
    </location>
</feature>
<dbReference type="Pfam" id="PF13439">
    <property type="entry name" value="Glyco_transf_4"/>
    <property type="match status" value="1"/>
</dbReference>
<accession>A0A249W0P4</accession>
<organism evidence="3">
    <name type="scientific">Vibrio parahaemolyticus</name>
    <dbReference type="NCBI Taxonomy" id="670"/>
    <lineage>
        <taxon>Bacteria</taxon>
        <taxon>Pseudomonadati</taxon>
        <taxon>Pseudomonadota</taxon>
        <taxon>Gammaproteobacteria</taxon>
        <taxon>Vibrionales</taxon>
        <taxon>Vibrionaceae</taxon>
        <taxon>Vibrio</taxon>
    </lineage>
</organism>
<evidence type="ECO:0000259" key="2">
    <source>
        <dbReference type="Pfam" id="PF13439"/>
    </source>
</evidence>
<evidence type="ECO:0000313" key="3">
    <source>
        <dbReference type="EMBL" id="ASZ50292.1"/>
    </source>
</evidence>
<feature type="domain" description="Glycosyltransferase subfamily 4-like N-terminal" evidence="2">
    <location>
        <begin position="70"/>
        <end position="162"/>
    </location>
</feature>
<name>A0A249W0P4_VIBPH</name>